<evidence type="ECO:0000313" key="2">
    <source>
        <dbReference type="Proteomes" id="UP001150603"/>
    </source>
</evidence>
<proteinExistence type="predicted"/>
<sequence length="264" mass="29619">MNNEIRDMVERLPTYSFFMVLSQLISRICHPNNSVFAVLERIILSVLNAYPQQTLWHLVSIQWSTDNIRAERCKMILAKAKAMHRTSPGSLTGRGHSQRIATMIGSMTWLTDQLLELCNATPPPYPATLMSMSRSFRDLVEYTSMDIIVPLQRSLTPLLPDMSHSGADYELALSPMPTGAAGGTRQPTPQQAMSHRPFPSSLPTIIGFADIVTIMSSKQRPKKIEIPGSDGQRYPFLCKPNDDLRKDARVMEVNAMINKLFQAD</sequence>
<organism evidence="1 2">
    <name type="scientific">Linderina macrospora</name>
    <dbReference type="NCBI Taxonomy" id="4868"/>
    <lineage>
        <taxon>Eukaryota</taxon>
        <taxon>Fungi</taxon>
        <taxon>Fungi incertae sedis</taxon>
        <taxon>Zoopagomycota</taxon>
        <taxon>Kickxellomycotina</taxon>
        <taxon>Kickxellomycetes</taxon>
        <taxon>Kickxellales</taxon>
        <taxon>Kickxellaceae</taxon>
        <taxon>Linderina</taxon>
    </lineage>
</organism>
<dbReference type="Proteomes" id="UP001150603">
    <property type="component" value="Unassembled WGS sequence"/>
</dbReference>
<reference evidence="1" key="1">
    <citation type="submission" date="2022-07" db="EMBL/GenBank/DDBJ databases">
        <title>Phylogenomic reconstructions and comparative analyses of Kickxellomycotina fungi.</title>
        <authorList>
            <person name="Reynolds N.K."/>
            <person name="Stajich J.E."/>
            <person name="Barry K."/>
            <person name="Grigoriev I.V."/>
            <person name="Crous P."/>
            <person name="Smith M.E."/>
        </authorList>
    </citation>
    <scope>NUCLEOTIDE SEQUENCE</scope>
    <source>
        <strain evidence="1">NRRL 5244</strain>
    </source>
</reference>
<comment type="caution">
    <text evidence="1">The sequence shown here is derived from an EMBL/GenBank/DDBJ whole genome shotgun (WGS) entry which is preliminary data.</text>
</comment>
<evidence type="ECO:0000313" key="1">
    <source>
        <dbReference type="EMBL" id="KAJ1949689.1"/>
    </source>
</evidence>
<name>A0ACC1JF78_9FUNG</name>
<keyword evidence="2" id="KW-1185">Reference proteome</keyword>
<protein>
    <submittedName>
        <fullName evidence="1">Uncharacterized protein</fullName>
    </submittedName>
</protein>
<accession>A0ACC1JF78</accession>
<gene>
    <name evidence="1" type="ORF">FBU59_001034</name>
</gene>
<dbReference type="EMBL" id="JANBPW010000387">
    <property type="protein sequence ID" value="KAJ1949689.1"/>
    <property type="molecule type" value="Genomic_DNA"/>
</dbReference>